<name>A0A0F9ETP9_9ZZZZ</name>
<gene>
    <name evidence="1" type="ORF">LCGC14_2034320</name>
</gene>
<organism evidence="1">
    <name type="scientific">marine sediment metagenome</name>
    <dbReference type="NCBI Taxonomy" id="412755"/>
    <lineage>
        <taxon>unclassified sequences</taxon>
        <taxon>metagenomes</taxon>
        <taxon>ecological metagenomes</taxon>
    </lineage>
</organism>
<dbReference type="EMBL" id="LAZR01023734">
    <property type="protein sequence ID" value="KKL77498.1"/>
    <property type="molecule type" value="Genomic_DNA"/>
</dbReference>
<dbReference type="AlphaFoldDB" id="A0A0F9ETP9"/>
<evidence type="ECO:0000313" key="1">
    <source>
        <dbReference type="EMBL" id="KKL77498.1"/>
    </source>
</evidence>
<sequence>DDDDDDDGGGGERTSGWPDRLRAALEKRNVVVDDHVLRLARLLGDLRC</sequence>
<feature type="non-terminal residue" evidence="1">
    <location>
        <position position="1"/>
    </location>
</feature>
<reference evidence="1" key="1">
    <citation type="journal article" date="2015" name="Nature">
        <title>Complex archaea that bridge the gap between prokaryotes and eukaryotes.</title>
        <authorList>
            <person name="Spang A."/>
            <person name="Saw J.H."/>
            <person name="Jorgensen S.L."/>
            <person name="Zaremba-Niedzwiedzka K."/>
            <person name="Martijn J."/>
            <person name="Lind A.E."/>
            <person name="van Eijk R."/>
            <person name="Schleper C."/>
            <person name="Guy L."/>
            <person name="Ettema T.J."/>
        </authorList>
    </citation>
    <scope>NUCLEOTIDE SEQUENCE</scope>
</reference>
<accession>A0A0F9ETP9</accession>
<comment type="caution">
    <text evidence="1">The sequence shown here is derived from an EMBL/GenBank/DDBJ whole genome shotgun (WGS) entry which is preliminary data.</text>
</comment>
<protein>
    <submittedName>
        <fullName evidence="1">Uncharacterized protein</fullName>
    </submittedName>
</protein>
<proteinExistence type="predicted"/>